<keyword evidence="4" id="KW-0997">Cell inner membrane</keyword>
<dbReference type="GO" id="GO:0009252">
    <property type="term" value="P:peptidoglycan biosynthetic process"/>
    <property type="evidence" value="ECO:0007669"/>
    <property type="project" value="UniProtKB-KW"/>
</dbReference>
<gene>
    <name evidence="15" type="ORF">CEO22_597</name>
</gene>
<feature type="domain" description="Penicillin-binding protein dimerisation" evidence="14">
    <location>
        <begin position="89"/>
        <end position="260"/>
    </location>
</feature>
<dbReference type="PANTHER" id="PTHR30627">
    <property type="entry name" value="PEPTIDOGLYCAN D,D-TRANSPEPTIDASE"/>
    <property type="match status" value="1"/>
</dbReference>
<dbReference type="InterPro" id="IPR005311">
    <property type="entry name" value="PBP_dimer"/>
</dbReference>
<dbReference type="PANTHER" id="PTHR30627:SF2">
    <property type="entry name" value="PEPTIDOGLYCAN D,D-TRANSPEPTIDASE MRDA"/>
    <property type="match status" value="1"/>
</dbReference>
<evidence type="ECO:0000256" key="10">
    <source>
        <dbReference type="ARBA" id="ARBA00022989"/>
    </source>
</evidence>
<evidence type="ECO:0000256" key="7">
    <source>
        <dbReference type="ARBA" id="ARBA00022801"/>
    </source>
</evidence>
<reference evidence="15 16" key="1">
    <citation type="submission" date="2017-08" db="EMBL/GenBank/DDBJ databases">
        <title>Mechanisms for carbon and nitrogen cycling indicate functional differentiation within the Candidate Phyla Radiation.</title>
        <authorList>
            <person name="Danczak R.E."/>
            <person name="Johnston M.D."/>
            <person name="Kenah C."/>
            <person name="Slattery M."/>
            <person name="Wrighton K.C."/>
            <person name="Wilkins M.J."/>
        </authorList>
    </citation>
    <scope>NUCLEOTIDE SEQUENCE [LARGE SCALE GENOMIC DNA]</scope>
    <source>
        <strain evidence="15">Gr01-1014_85</strain>
    </source>
</reference>
<dbReference type="EMBL" id="VMFD01000063">
    <property type="protein sequence ID" value="TSC65147.1"/>
    <property type="molecule type" value="Genomic_DNA"/>
</dbReference>
<dbReference type="Gene3D" id="3.40.710.10">
    <property type="entry name" value="DD-peptidase/beta-lactamase superfamily"/>
    <property type="match status" value="1"/>
</dbReference>
<dbReference type="InterPro" id="IPR036138">
    <property type="entry name" value="PBP_dimer_sf"/>
</dbReference>
<dbReference type="GO" id="GO:0071555">
    <property type="term" value="P:cell wall organization"/>
    <property type="evidence" value="ECO:0007669"/>
    <property type="project" value="UniProtKB-KW"/>
</dbReference>
<dbReference type="GO" id="GO:0006508">
    <property type="term" value="P:proteolysis"/>
    <property type="evidence" value="ECO:0007669"/>
    <property type="project" value="UniProtKB-KW"/>
</dbReference>
<dbReference type="GO" id="GO:0008658">
    <property type="term" value="F:penicillin binding"/>
    <property type="evidence" value="ECO:0007669"/>
    <property type="project" value="InterPro"/>
</dbReference>
<proteinExistence type="predicted"/>
<keyword evidence="5" id="KW-0645">Protease</keyword>
<dbReference type="GO" id="GO:0008360">
    <property type="term" value="P:regulation of cell shape"/>
    <property type="evidence" value="ECO:0007669"/>
    <property type="project" value="UniProtKB-KW"/>
</dbReference>
<dbReference type="GO" id="GO:0005886">
    <property type="term" value="C:plasma membrane"/>
    <property type="evidence" value="ECO:0007669"/>
    <property type="project" value="UniProtKB-SubCell"/>
</dbReference>
<dbReference type="InterPro" id="IPR012338">
    <property type="entry name" value="Beta-lactam/transpept-like"/>
</dbReference>
<dbReference type="AlphaFoldDB" id="A0A554J9X7"/>
<evidence type="ECO:0000259" key="13">
    <source>
        <dbReference type="Pfam" id="PF00905"/>
    </source>
</evidence>
<evidence type="ECO:0000256" key="3">
    <source>
        <dbReference type="ARBA" id="ARBA00022475"/>
    </source>
</evidence>
<comment type="caution">
    <text evidence="15">The sequence shown here is derived from an EMBL/GenBank/DDBJ whole genome shotgun (WGS) entry which is preliminary data.</text>
</comment>
<sequence length="639" mass="70566">MASPFEPYSALLPVTEYSPDYFVDLPQNEELTEVQTLHETAQPTSLIWLRLSILLLIGVFLAKLISVQVLEGQLYLRLAAGNRLERREIQAPRGLLYDRYNQPLLANRPRYSLELTPAELPQSKPERQAIYELIGQKLGRSVTELTDLIDSKGLGSLDAIVLARDLEHEAALKYKLDFANYLGIRVVETPRRDYLTHNALSPIIGYTGEVTAEELKRNIDWLGLAEVGKSGLERFYDQRLQGINGYEELEVNPAGQIERQLATVVPQPGQRLILNLDLGLQQAVREALAKGAANHRKKRAAAVILDPRSGAVRALVSLPDYDASIFTDSQLQAARQDILTDPDLPLFNRAIAGAYPPGSTTKPIWAAAALAEGTIQPNLRLITPPKIELGQSIFPDWKAHGSADVRQAIAESNNIFFYAIGGGYERIKGLGPNKLKSYAEKFGWGALTGIDLPGETKGLVPDPEWKRRVKKEPWYTGDSYHMAIGQGDMLLTPLQIVNSIAAIANNGQLFQPQLVDRIESASGQLVDEINPRLLNESVSPDKILQVIREGMRQTVTSGTARPLNELGITVAGKTGTAQFSDPDKTHAWFTGFAPYENPEIALIVMVEGGGESFEVAVPIAKDILAWYDTNRRKEPVLHP</sequence>
<keyword evidence="3" id="KW-1003">Cell membrane</keyword>
<dbReference type="Proteomes" id="UP000316253">
    <property type="component" value="Unassembled WGS sequence"/>
</dbReference>
<dbReference type="SUPFAM" id="SSF56519">
    <property type="entry name" value="Penicillin binding protein dimerisation domain"/>
    <property type="match status" value="1"/>
</dbReference>
<dbReference type="Gene3D" id="3.30.1390.30">
    <property type="entry name" value="Penicillin-binding protein 2a, domain 3"/>
    <property type="match status" value="1"/>
</dbReference>
<evidence type="ECO:0000313" key="16">
    <source>
        <dbReference type="Proteomes" id="UP000316253"/>
    </source>
</evidence>
<dbReference type="GO" id="GO:0009002">
    <property type="term" value="F:serine-type D-Ala-D-Ala carboxypeptidase activity"/>
    <property type="evidence" value="ECO:0007669"/>
    <property type="project" value="InterPro"/>
</dbReference>
<accession>A0A554J9X7</accession>
<keyword evidence="6" id="KW-0812">Transmembrane</keyword>
<evidence type="ECO:0000256" key="12">
    <source>
        <dbReference type="ARBA" id="ARBA00023316"/>
    </source>
</evidence>
<dbReference type="InterPro" id="IPR050515">
    <property type="entry name" value="Beta-lactam/transpept"/>
</dbReference>
<evidence type="ECO:0000256" key="2">
    <source>
        <dbReference type="ARBA" id="ARBA00004236"/>
    </source>
</evidence>
<evidence type="ECO:0000256" key="1">
    <source>
        <dbReference type="ARBA" id="ARBA00004167"/>
    </source>
</evidence>
<organism evidence="15 16">
    <name type="scientific">Candidatus Berkelbacteria bacterium Gr01-1014_85</name>
    <dbReference type="NCBI Taxonomy" id="2017150"/>
    <lineage>
        <taxon>Bacteria</taxon>
        <taxon>Candidatus Berkelbacteria</taxon>
    </lineage>
</organism>
<dbReference type="Gene3D" id="3.90.1310.10">
    <property type="entry name" value="Penicillin-binding protein 2a (Domain 2)"/>
    <property type="match status" value="1"/>
</dbReference>
<protein>
    <submittedName>
        <fullName evidence="15">Penicillin-binding protein 2</fullName>
    </submittedName>
</protein>
<evidence type="ECO:0000256" key="9">
    <source>
        <dbReference type="ARBA" id="ARBA00022984"/>
    </source>
</evidence>
<keyword evidence="8" id="KW-0133">Cell shape</keyword>
<keyword evidence="7" id="KW-0378">Hydrolase</keyword>
<keyword evidence="11" id="KW-0472">Membrane</keyword>
<keyword evidence="10" id="KW-1133">Transmembrane helix</keyword>
<feature type="domain" description="Penicillin-binding protein transpeptidase" evidence="13">
    <location>
        <begin position="301"/>
        <end position="624"/>
    </location>
</feature>
<name>A0A554J9X7_9BACT</name>
<dbReference type="SUPFAM" id="SSF56601">
    <property type="entry name" value="beta-lactamase/transpeptidase-like"/>
    <property type="match status" value="1"/>
</dbReference>
<dbReference type="Pfam" id="PF00905">
    <property type="entry name" value="Transpeptidase"/>
    <property type="match status" value="1"/>
</dbReference>
<evidence type="ECO:0000313" key="15">
    <source>
        <dbReference type="EMBL" id="TSC65147.1"/>
    </source>
</evidence>
<dbReference type="Pfam" id="PF03717">
    <property type="entry name" value="PBP_dimer"/>
    <property type="match status" value="1"/>
</dbReference>
<dbReference type="GO" id="GO:0071972">
    <property type="term" value="F:peptidoglycan L,D-transpeptidase activity"/>
    <property type="evidence" value="ECO:0007669"/>
    <property type="project" value="TreeGrafter"/>
</dbReference>
<keyword evidence="9" id="KW-0573">Peptidoglycan synthesis</keyword>
<evidence type="ECO:0000256" key="6">
    <source>
        <dbReference type="ARBA" id="ARBA00022692"/>
    </source>
</evidence>
<keyword evidence="12" id="KW-0961">Cell wall biogenesis/degradation</keyword>
<dbReference type="InterPro" id="IPR017790">
    <property type="entry name" value="Penicillin-binding_protein_2"/>
</dbReference>
<dbReference type="InterPro" id="IPR001460">
    <property type="entry name" value="PCN-bd_Tpept"/>
</dbReference>
<evidence type="ECO:0000256" key="8">
    <source>
        <dbReference type="ARBA" id="ARBA00022960"/>
    </source>
</evidence>
<evidence type="ECO:0000256" key="4">
    <source>
        <dbReference type="ARBA" id="ARBA00022519"/>
    </source>
</evidence>
<evidence type="ECO:0000259" key="14">
    <source>
        <dbReference type="Pfam" id="PF03717"/>
    </source>
</evidence>
<dbReference type="NCBIfam" id="TIGR03423">
    <property type="entry name" value="pbp2_mrdA"/>
    <property type="match status" value="1"/>
</dbReference>
<comment type="subcellular location">
    <subcellularLocation>
        <location evidence="2">Cell membrane</location>
    </subcellularLocation>
    <subcellularLocation>
        <location evidence="1">Membrane</location>
        <topology evidence="1">Single-pass membrane protein</topology>
    </subcellularLocation>
</comment>
<evidence type="ECO:0000256" key="11">
    <source>
        <dbReference type="ARBA" id="ARBA00023136"/>
    </source>
</evidence>
<evidence type="ECO:0000256" key="5">
    <source>
        <dbReference type="ARBA" id="ARBA00022670"/>
    </source>
</evidence>